<reference evidence="2 3" key="1">
    <citation type="submission" date="2014-02" db="EMBL/GenBank/DDBJ databases">
        <title>Transposable element dynamics among asymbiotic and ectomycorrhizal Amanita fungi.</title>
        <authorList>
            <consortium name="DOE Joint Genome Institute"/>
            <person name="Hess J."/>
            <person name="Skrede I."/>
            <person name="Wolfe B."/>
            <person name="LaButti K."/>
            <person name="Ohm R.A."/>
            <person name="Grigoriev I.V."/>
            <person name="Pringle A."/>
        </authorList>
    </citation>
    <scope>NUCLEOTIDE SEQUENCE [LARGE SCALE GENOMIC DNA]</scope>
    <source>
        <strain evidence="2 3">SKay4041</strain>
    </source>
</reference>
<dbReference type="Pfam" id="PF14033">
    <property type="entry name" value="DUF4246"/>
    <property type="match status" value="1"/>
</dbReference>
<organism evidence="2 3">
    <name type="scientific">Amanita thiersii Skay4041</name>
    <dbReference type="NCBI Taxonomy" id="703135"/>
    <lineage>
        <taxon>Eukaryota</taxon>
        <taxon>Fungi</taxon>
        <taxon>Dikarya</taxon>
        <taxon>Basidiomycota</taxon>
        <taxon>Agaricomycotina</taxon>
        <taxon>Agaricomycetes</taxon>
        <taxon>Agaricomycetidae</taxon>
        <taxon>Agaricales</taxon>
        <taxon>Pluteineae</taxon>
        <taxon>Amanitaceae</taxon>
        <taxon>Amanita</taxon>
    </lineage>
</organism>
<name>A0A2A9NPI9_9AGAR</name>
<proteinExistence type="predicted"/>
<accession>A0A2A9NPI9</accession>
<protein>
    <recommendedName>
        <fullName evidence="1">DUF4246 domain-containing protein</fullName>
    </recommendedName>
</protein>
<evidence type="ECO:0000259" key="1">
    <source>
        <dbReference type="Pfam" id="PF14033"/>
    </source>
</evidence>
<dbReference type="InterPro" id="IPR049192">
    <property type="entry name" value="DUF4246_C"/>
</dbReference>
<dbReference type="EMBL" id="KZ302022">
    <property type="protein sequence ID" value="PFH49666.1"/>
    <property type="molecule type" value="Genomic_DNA"/>
</dbReference>
<dbReference type="InterPro" id="IPR025340">
    <property type="entry name" value="DUF4246"/>
</dbReference>
<dbReference type="PANTHER" id="PTHR33119">
    <property type="entry name" value="IFI3P"/>
    <property type="match status" value="1"/>
</dbReference>
<dbReference type="AlphaFoldDB" id="A0A2A9NPI9"/>
<dbReference type="Proteomes" id="UP000242287">
    <property type="component" value="Unassembled WGS sequence"/>
</dbReference>
<evidence type="ECO:0000313" key="2">
    <source>
        <dbReference type="EMBL" id="PFH49666.1"/>
    </source>
</evidence>
<evidence type="ECO:0000313" key="3">
    <source>
        <dbReference type="Proteomes" id="UP000242287"/>
    </source>
</evidence>
<dbReference type="OrthoDB" id="415532at2759"/>
<keyword evidence="3" id="KW-1185">Reference proteome</keyword>
<gene>
    <name evidence="2" type="ORF">AMATHDRAFT_76049</name>
</gene>
<dbReference type="PANTHER" id="PTHR33119:SF1">
    <property type="entry name" value="FE2OG DIOXYGENASE DOMAIN-CONTAINING PROTEIN"/>
    <property type="match status" value="1"/>
</dbReference>
<feature type="domain" description="DUF4246" evidence="1">
    <location>
        <begin position="84"/>
        <end position="480"/>
    </location>
</feature>
<sequence>MHPNNFYSTSAYRHPFVNAIDYLTGVGGLTEQAMTQLSAYIRRQHQWWDHIHDSIQRDTWTNAANKPWIVKASAREYSIHLSHKQIEYVLNELSGYAALRDQVNKCQVSCFERIWESTSLLDDLTTVHFLEEVDILFESKKNSATNTGGRCEIFLVDPYLYPFIYDRTFTFIGGDELGIRTLSGPVFFATSTKFSLLPTDVHISENYEGATFLSYINDLHPARHKVMYSLLSKLLCKLVPLFERTLTDLHRNNPLKLRIPGSYCYTEWDEPDPPEHSDDEEGWVNHQEEIKKWELSRPIKLPDVPETGYPGGVEDRNHRVYLRGRTIQIVTEILDIRLEPGSQAIPESDWRVQGTRNECIAAIGVHCLFLDNIEPYSIMFRMPVAFPESSCPGDASGIERTWGLRSGDPTHQYLGFVPMQSGMTVVFPNIYQHCRSQITLADPTSQGRVVLIFFSLVDPEVRGLLSTSIVPPQQKDWIQDAVTRSLFPRLPAELIDKIMRETEGLMDFPTAMGYRSRMIAERALIRRYITSHHFCVPFRIYVQA</sequence>
<dbReference type="STRING" id="703135.A0A2A9NPI9"/>